<evidence type="ECO:0000313" key="3">
    <source>
        <dbReference type="Proteomes" id="UP000076798"/>
    </source>
</evidence>
<feature type="compositionally biased region" description="Basic residues" evidence="1">
    <location>
        <begin position="126"/>
        <end position="145"/>
    </location>
</feature>
<feature type="compositionally biased region" description="Polar residues" evidence="1">
    <location>
        <begin position="252"/>
        <end position="265"/>
    </location>
</feature>
<organism evidence="2 3">
    <name type="scientific">Sistotremastrum suecicum HHB10207 ss-3</name>
    <dbReference type="NCBI Taxonomy" id="1314776"/>
    <lineage>
        <taxon>Eukaryota</taxon>
        <taxon>Fungi</taxon>
        <taxon>Dikarya</taxon>
        <taxon>Basidiomycota</taxon>
        <taxon>Agaricomycotina</taxon>
        <taxon>Agaricomycetes</taxon>
        <taxon>Sistotremastrales</taxon>
        <taxon>Sistotremastraceae</taxon>
        <taxon>Sistotremastrum</taxon>
    </lineage>
</organism>
<keyword evidence="3" id="KW-1185">Reference proteome</keyword>
<gene>
    <name evidence="2" type="ORF">SISSUDRAFT_374028</name>
</gene>
<feature type="region of interest" description="Disordered" evidence="1">
    <location>
        <begin position="246"/>
        <end position="265"/>
    </location>
</feature>
<reference evidence="2 3" key="1">
    <citation type="journal article" date="2016" name="Mol. Biol. Evol.">
        <title>Comparative Genomics of Early-Diverging Mushroom-Forming Fungi Provides Insights into the Origins of Lignocellulose Decay Capabilities.</title>
        <authorList>
            <person name="Nagy L.G."/>
            <person name="Riley R."/>
            <person name="Tritt A."/>
            <person name="Adam C."/>
            <person name="Daum C."/>
            <person name="Floudas D."/>
            <person name="Sun H."/>
            <person name="Yadav J.S."/>
            <person name="Pangilinan J."/>
            <person name="Larsson K.H."/>
            <person name="Matsuura K."/>
            <person name="Barry K."/>
            <person name="Labutti K."/>
            <person name="Kuo R."/>
            <person name="Ohm R.A."/>
            <person name="Bhattacharya S.S."/>
            <person name="Shirouzu T."/>
            <person name="Yoshinaga Y."/>
            <person name="Martin F.M."/>
            <person name="Grigoriev I.V."/>
            <person name="Hibbett D.S."/>
        </authorList>
    </citation>
    <scope>NUCLEOTIDE SEQUENCE [LARGE SCALE GENOMIC DNA]</scope>
    <source>
        <strain evidence="2 3">HHB10207 ss-3</strain>
    </source>
</reference>
<feature type="compositionally biased region" description="Basic residues" evidence="1">
    <location>
        <begin position="177"/>
        <end position="189"/>
    </location>
</feature>
<name>A0A166G0F5_9AGAM</name>
<dbReference type="OrthoDB" id="5374757at2759"/>
<dbReference type="Proteomes" id="UP000076798">
    <property type="component" value="Unassembled WGS sequence"/>
</dbReference>
<accession>A0A166G0F5</accession>
<feature type="compositionally biased region" description="Basic and acidic residues" evidence="1">
    <location>
        <begin position="167"/>
        <end position="176"/>
    </location>
</feature>
<feature type="region of interest" description="Disordered" evidence="1">
    <location>
        <begin position="414"/>
        <end position="441"/>
    </location>
</feature>
<evidence type="ECO:0000313" key="2">
    <source>
        <dbReference type="EMBL" id="KZT41190.1"/>
    </source>
</evidence>
<feature type="compositionally biased region" description="Basic and acidic residues" evidence="1">
    <location>
        <begin position="209"/>
        <end position="233"/>
    </location>
</feature>
<dbReference type="AlphaFoldDB" id="A0A166G0F5"/>
<feature type="region of interest" description="Disordered" evidence="1">
    <location>
        <begin position="332"/>
        <end position="384"/>
    </location>
</feature>
<dbReference type="PANTHER" id="PTHR40635">
    <property type="match status" value="1"/>
</dbReference>
<feature type="compositionally biased region" description="Acidic residues" evidence="1">
    <location>
        <begin position="150"/>
        <end position="159"/>
    </location>
</feature>
<proteinExistence type="predicted"/>
<sequence length="441" mass="49924">MTWKTRNAHYLRISSHSVMPLYLYLDHRHTEWMSDRILQLVLADLRPLINPKLREEKDVNLSSGGLNGKRGTVDVHRGDTYQFAFFFRKVEPHSVLIKTRQFVDGPPKPEPKEPEIVTPATTSSNTKKRKRATKKSAKTSSRRSRAVQFESEEEEEIGDIQETSSSDDERASDATRTRKAPRRSNRQHKTSNYIEASDEETETPMDATAEERTDDLRQDDAISEEPVHLLRMTDVDETPVVIKEETEDILPAQQTSDKVPSPSTGDTEVIHIDVDEPDEKKIKPILQLRYQGFSIYDRCLCVILEPWPPLRELPKPRFTSVVPVSEEVPTLRGASVTPRSGVPDRPAMGRSQTPLFLPDDDYRRSVTPAPGPSAPSKRVLPPVPLFHESLDDSEEEDDSMGMMQLSQVLHNIGERAGSVDEEDENDGTVFMGDADERRSGF</sequence>
<dbReference type="PANTHER" id="PTHR40635:SF1">
    <property type="match status" value="1"/>
</dbReference>
<dbReference type="EMBL" id="KV428024">
    <property type="protein sequence ID" value="KZT41190.1"/>
    <property type="molecule type" value="Genomic_DNA"/>
</dbReference>
<evidence type="ECO:0000256" key="1">
    <source>
        <dbReference type="SAM" id="MobiDB-lite"/>
    </source>
</evidence>
<feature type="region of interest" description="Disordered" evidence="1">
    <location>
        <begin position="101"/>
        <end position="233"/>
    </location>
</feature>
<protein>
    <submittedName>
        <fullName evidence="2">Uncharacterized protein</fullName>
    </submittedName>
</protein>